<dbReference type="EC" id="2.7.7.65" evidence="2"/>
<dbReference type="InterPro" id="IPR029787">
    <property type="entry name" value="Nucleotide_cyclase"/>
</dbReference>
<dbReference type="InterPro" id="IPR043128">
    <property type="entry name" value="Rev_trsase/Diguanyl_cyclase"/>
</dbReference>
<dbReference type="PANTHER" id="PTHR45138">
    <property type="entry name" value="REGULATORY COMPONENTS OF SENSORY TRANSDUCTION SYSTEM"/>
    <property type="match status" value="1"/>
</dbReference>
<dbReference type="PROSITE" id="PS50887">
    <property type="entry name" value="GGDEF"/>
    <property type="match status" value="1"/>
</dbReference>
<comment type="caution">
    <text evidence="7">The sequence shown here is derived from an EMBL/GenBank/DDBJ whole genome shotgun (WGS) entry which is preliminary data.</text>
</comment>
<keyword evidence="8" id="KW-1185">Reference proteome</keyword>
<dbReference type="Proteomes" id="UP000315439">
    <property type="component" value="Unassembled WGS sequence"/>
</dbReference>
<protein>
    <recommendedName>
        <fullName evidence="2">diguanylate cyclase</fullName>
        <ecNumber evidence="2">2.7.7.65</ecNumber>
    </recommendedName>
</protein>
<dbReference type="RefSeq" id="WP_142894467.1">
    <property type="nucleotide sequence ID" value="NZ_ML660165.1"/>
</dbReference>
<keyword evidence="5" id="KW-0812">Transmembrane</keyword>
<dbReference type="GO" id="GO:0052621">
    <property type="term" value="F:diguanylate cyclase activity"/>
    <property type="evidence" value="ECO:0007669"/>
    <property type="project" value="UniProtKB-EC"/>
</dbReference>
<dbReference type="SMART" id="SM00267">
    <property type="entry name" value="GGDEF"/>
    <property type="match status" value="1"/>
</dbReference>
<keyword evidence="5" id="KW-0472">Membrane</keyword>
<comment type="cofactor">
    <cofactor evidence="1">
        <name>Mg(2+)</name>
        <dbReference type="ChEBI" id="CHEBI:18420"/>
    </cofactor>
</comment>
<dbReference type="Gene3D" id="1.25.40.10">
    <property type="entry name" value="Tetratricopeptide repeat domain"/>
    <property type="match status" value="2"/>
</dbReference>
<feature type="coiled-coil region" evidence="4">
    <location>
        <begin position="391"/>
        <end position="427"/>
    </location>
</feature>
<evidence type="ECO:0000259" key="6">
    <source>
        <dbReference type="PROSITE" id="PS50887"/>
    </source>
</evidence>
<dbReference type="Pfam" id="PF00990">
    <property type="entry name" value="GGDEF"/>
    <property type="match status" value="1"/>
</dbReference>
<evidence type="ECO:0000256" key="3">
    <source>
        <dbReference type="ARBA" id="ARBA00034247"/>
    </source>
</evidence>
<dbReference type="AlphaFoldDB" id="A0A545UBZ8"/>
<evidence type="ECO:0000313" key="8">
    <source>
        <dbReference type="Proteomes" id="UP000315439"/>
    </source>
</evidence>
<sequence length="624" mass="71514">MKYLQLNKFLIIVVCVLLKYETSFADSDKKLITELKSMTEQVLRDPIATDARLKNMDKDLIQSNENLQVLWLLRRAEASHYSYQFAEFEMFVEQAFRLSNEKSLAETHALVLVYYGVVKHRKGEYEKSIEVLNLAADLAIKLNNKYIYAYAMIEIAYTLTLAEKYESAFNKLQEGYVQASERNYSLLIGLAEDIYGTLYSYVDKPEESIRHYQKARQVFIDLEYPFYVGESTYGIATTYRYAKDWTKAIKWYGRYKQAVKALDSKFSQFFYHYGVGMTYSDKGDCTTALPIILKALKLTDFEDYNAELYKNSALCQAKLGDFAAADASITAAKNIYLKIPKLNGTTWVLEVDKIAAQVAAMKGDFELAYQLIDSYYLRYIDIQQENTSVRLETLKLTLQLEREQLELENLENKNQVQGLKLKNQLRKIENQSLWLYGSILLISIILVVAFWQLRVSRRFKALSVTDELTGLSNRRFIFASISQLLSSSTTKQVHHSLMLIDVDDLKPINDNYGHQDGDRALKMVADAGRSVLRDGDVFARIGGDEYMLLLTRTSKKLEMSIANRIIQRISETPVISESGEIINVTASIGIASIEDLESEPETIYSRVDQALYRAKNNGRNCVSR</sequence>
<evidence type="ECO:0000256" key="1">
    <source>
        <dbReference type="ARBA" id="ARBA00001946"/>
    </source>
</evidence>
<evidence type="ECO:0000256" key="2">
    <source>
        <dbReference type="ARBA" id="ARBA00012528"/>
    </source>
</evidence>
<dbReference type="EMBL" id="VIKS01000009">
    <property type="protein sequence ID" value="TQV86953.1"/>
    <property type="molecule type" value="Genomic_DNA"/>
</dbReference>
<dbReference type="InterPro" id="IPR050469">
    <property type="entry name" value="Diguanylate_Cyclase"/>
</dbReference>
<dbReference type="InterPro" id="IPR011990">
    <property type="entry name" value="TPR-like_helical_dom_sf"/>
</dbReference>
<dbReference type="SUPFAM" id="SSF55073">
    <property type="entry name" value="Nucleotide cyclase"/>
    <property type="match status" value="1"/>
</dbReference>
<dbReference type="GO" id="GO:0043709">
    <property type="term" value="P:cell adhesion involved in single-species biofilm formation"/>
    <property type="evidence" value="ECO:0007669"/>
    <property type="project" value="TreeGrafter"/>
</dbReference>
<proteinExistence type="predicted"/>
<evidence type="ECO:0000313" key="7">
    <source>
        <dbReference type="EMBL" id="TQV86953.1"/>
    </source>
</evidence>
<keyword evidence="4" id="KW-0175">Coiled coil</keyword>
<feature type="transmembrane region" description="Helical" evidence="5">
    <location>
        <begin position="433"/>
        <end position="453"/>
    </location>
</feature>
<feature type="domain" description="GGDEF" evidence="6">
    <location>
        <begin position="493"/>
        <end position="624"/>
    </location>
</feature>
<dbReference type="CDD" id="cd01949">
    <property type="entry name" value="GGDEF"/>
    <property type="match status" value="1"/>
</dbReference>
<comment type="catalytic activity">
    <reaction evidence="3">
        <text>2 GTP = 3',3'-c-di-GMP + 2 diphosphate</text>
        <dbReference type="Rhea" id="RHEA:24898"/>
        <dbReference type="ChEBI" id="CHEBI:33019"/>
        <dbReference type="ChEBI" id="CHEBI:37565"/>
        <dbReference type="ChEBI" id="CHEBI:58805"/>
        <dbReference type="EC" id="2.7.7.65"/>
    </reaction>
</comment>
<evidence type="ECO:0000256" key="5">
    <source>
        <dbReference type="SAM" id="Phobius"/>
    </source>
</evidence>
<dbReference type="NCBIfam" id="TIGR00254">
    <property type="entry name" value="GGDEF"/>
    <property type="match status" value="1"/>
</dbReference>
<evidence type="ECO:0000256" key="4">
    <source>
        <dbReference type="SAM" id="Coils"/>
    </source>
</evidence>
<dbReference type="OrthoDB" id="6191081at2"/>
<reference evidence="7 8" key="1">
    <citation type="submission" date="2019-07" db="EMBL/GenBank/DDBJ databases">
        <title>Draft genome for Aliikangiella sp. M105.</title>
        <authorList>
            <person name="Wang G."/>
        </authorList>
    </citation>
    <scope>NUCLEOTIDE SEQUENCE [LARGE SCALE GENOMIC DNA]</scope>
    <source>
        <strain evidence="7 8">M105</strain>
    </source>
</reference>
<dbReference type="Gene3D" id="3.30.70.270">
    <property type="match status" value="1"/>
</dbReference>
<dbReference type="GO" id="GO:0005886">
    <property type="term" value="C:plasma membrane"/>
    <property type="evidence" value="ECO:0007669"/>
    <property type="project" value="TreeGrafter"/>
</dbReference>
<organism evidence="7 8">
    <name type="scientific">Aliikangiella coralliicola</name>
    <dbReference type="NCBI Taxonomy" id="2592383"/>
    <lineage>
        <taxon>Bacteria</taxon>
        <taxon>Pseudomonadati</taxon>
        <taxon>Pseudomonadota</taxon>
        <taxon>Gammaproteobacteria</taxon>
        <taxon>Oceanospirillales</taxon>
        <taxon>Pleioneaceae</taxon>
        <taxon>Aliikangiella</taxon>
    </lineage>
</organism>
<dbReference type="InterPro" id="IPR000160">
    <property type="entry name" value="GGDEF_dom"/>
</dbReference>
<accession>A0A545UBZ8</accession>
<dbReference type="GO" id="GO:1902201">
    <property type="term" value="P:negative regulation of bacterial-type flagellum-dependent cell motility"/>
    <property type="evidence" value="ECO:0007669"/>
    <property type="project" value="TreeGrafter"/>
</dbReference>
<dbReference type="SUPFAM" id="SSF48452">
    <property type="entry name" value="TPR-like"/>
    <property type="match status" value="2"/>
</dbReference>
<dbReference type="PANTHER" id="PTHR45138:SF9">
    <property type="entry name" value="DIGUANYLATE CYCLASE DGCM-RELATED"/>
    <property type="match status" value="1"/>
</dbReference>
<dbReference type="FunFam" id="3.30.70.270:FF:000001">
    <property type="entry name" value="Diguanylate cyclase domain protein"/>
    <property type="match status" value="1"/>
</dbReference>
<gene>
    <name evidence="7" type="ORF">FLL46_14170</name>
</gene>
<keyword evidence="5" id="KW-1133">Transmembrane helix</keyword>
<name>A0A545UBZ8_9GAMM</name>